<dbReference type="PROSITE" id="PS52016">
    <property type="entry name" value="TONB_DEPENDENT_REC_3"/>
    <property type="match status" value="1"/>
</dbReference>
<dbReference type="eggNOG" id="COG4206">
    <property type="taxonomic scope" value="Bacteria"/>
</dbReference>
<dbReference type="NCBIfam" id="TIGR04057">
    <property type="entry name" value="SusC_RagA_signa"/>
    <property type="match status" value="1"/>
</dbReference>
<dbReference type="STRING" id="28134.SAMN05444288_1867"/>
<dbReference type="AlphaFoldDB" id="E7RPE5"/>
<dbReference type="Proteomes" id="UP000005580">
    <property type="component" value="Unassembled WGS sequence"/>
</dbReference>
<comment type="similarity">
    <text evidence="1">Belongs to the TonB-dependent receptor family.</text>
</comment>
<keyword evidence="1" id="KW-0813">Transport</keyword>
<dbReference type="SUPFAM" id="SSF49464">
    <property type="entry name" value="Carboxypeptidase regulatory domain-like"/>
    <property type="match status" value="1"/>
</dbReference>
<feature type="domain" description="TonB-dependent receptor plug" evidence="2">
    <location>
        <begin position="169"/>
        <end position="276"/>
    </location>
</feature>
<keyword evidence="1" id="KW-0998">Cell outer membrane</keyword>
<dbReference type="Pfam" id="PF07715">
    <property type="entry name" value="Plug"/>
    <property type="match status" value="1"/>
</dbReference>
<sequence>MNEKLKKDLCIKKGHFLTSMRLLALFLFSGVSLFLNANSNRKERGVLSYVVGQPDVRIYEQGKNADILRQVQNETRMLTGIITDKVTGEPLVGVTIQVKGKPNLGCITDVNGRYKLTGIISDDDITISYIGYTTRTLRIGNVGELDIQLTPADAQMGEVVVIGAGTQRKISVTGSISTVSGNDLRTPSSSLTNNLAGKLAGVIAKTNSGEPGSVGEFYIRGVSTFGGRTRPLILLDDVEIFPGDLDRIPPETIKSFTILKDASATAIYGARGANGVMIITTKTGEKNTKTAINVTLEASYLHPVNRVKFVDGPTYMRMYNEALITRHPSATPRYSEDAIENTIKGVNPYVYPNVNWYDQLFKSGCFNQRANLSVSGGGNRIAYYMSLQSNHNTGLLNTRNGYAFNNNYNNWEYIFQNNLTYDLTNTTKVGLRMNTQIGNTKGPNIASRDLLWDTFQNDPVTFPVMFPAQEGDKHIRFGNAVMSDSRLFVNPYAKMLSTYRELNYATFNTSLNVTQELDFITKGLNVTALVNWKQYASSNYSRSITPYYYRVVDGSWQASDPNAFETELLRSGTDFISQSDITKHNDDTFYFDARLNYSRRFGGHTVGGMLMYMMREYREEVYPSRNQGLSGRFTYDYNNTYLAEINFGYNGTERLAKGQRFEFFPAASIGWVVSNEKFWKPVSKYIDFLKLRCSYGLVGNDDTGEDAGAAHFLYINEVNVGDGGSYTTGPYNGSPYNITKKGPGVVRYAVEDAHWERVKEFDLGLDLRLFNQLDIVFDYFHHKTDRILMRRGSFPTILGYWSAIPFSNIGKVDNKGFELAVVWNTNINKELHVEVRGNLTYNQNKYVYVDDPDYPYVWQTRTGKPLSHCIGYIAEGLFKSEEEIRLHADQSGLGSTPMVGDIKYRDVNGDGKITTEDRVMISEYGSLPRMQYGIGVNLTWKKLDFGVFFNGSAKIKKILQGFQPFHANNSSQRTVMQWVADSYWAESNPDANASFPRLGLSESDDANNQPSSTFWLRDFSFLRWKTLEIGYSFRHCRLYFSGDNLAVFSPFKYWDPEIWWNSYPLQRTFNIGVQIKI</sequence>
<dbReference type="InterPro" id="IPR012910">
    <property type="entry name" value="Plug_dom"/>
</dbReference>
<dbReference type="RefSeq" id="WP_004368281.1">
    <property type="nucleotide sequence ID" value="NZ_GL833116.1"/>
</dbReference>
<name>E7RPE5_9BACT</name>
<gene>
    <name evidence="3" type="ORF">HMPREF0663_11046</name>
</gene>
<comment type="caution">
    <text evidence="3">The sequence shown here is derived from an EMBL/GenBank/DDBJ whole genome shotgun (WGS) entry which is preliminary data.</text>
</comment>
<dbReference type="InterPro" id="IPR008969">
    <property type="entry name" value="CarboxyPept-like_regulatory"/>
</dbReference>
<accession>E7RPE5</accession>
<evidence type="ECO:0000313" key="4">
    <source>
        <dbReference type="Proteomes" id="UP000005580"/>
    </source>
</evidence>
<evidence type="ECO:0000313" key="3">
    <source>
        <dbReference type="EMBL" id="EFZ37588.1"/>
    </source>
</evidence>
<protein>
    <submittedName>
        <fullName evidence="3">TonB-linked outer membrane protein, SusC/RagA family</fullName>
    </submittedName>
</protein>
<dbReference type="Gene3D" id="2.60.40.1120">
    <property type="entry name" value="Carboxypeptidase-like, regulatory domain"/>
    <property type="match status" value="1"/>
</dbReference>
<dbReference type="SUPFAM" id="SSF56935">
    <property type="entry name" value="Porins"/>
    <property type="match status" value="1"/>
</dbReference>
<evidence type="ECO:0000256" key="1">
    <source>
        <dbReference type="PROSITE-ProRule" id="PRU01360"/>
    </source>
</evidence>
<dbReference type="InterPro" id="IPR023996">
    <property type="entry name" value="TonB-dep_OMP_SusC/RagA"/>
</dbReference>
<dbReference type="HOGENOM" id="CLU_004317_1_0_10"/>
<dbReference type="GO" id="GO:0009279">
    <property type="term" value="C:cell outer membrane"/>
    <property type="evidence" value="ECO:0007669"/>
    <property type="project" value="UniProtKB-SubCell"/>
</dbReference>
<dbReference type="InterPro" id="IPR039426">
    <property type="entry name" value="TonB-dep_rcpt-like"/>
</dbReference>
<reference evidence="3" key="1">
    <citation type="submission" date="2011-01" db="EMBL/GenBank/DDBJ databases">
        <authorList>
            <person name="Muzny D."/>
            <person name="Qin X."/>
            <person name="Buhay C."/>
            <person name="Dugan-Rocha S."/>
            <person name="Ding Y."/>
            <person name="Chen G."/>
            <person name="Hawes A."/>
            <person name="Holder M."/>
            <person name="Jhangiani S."/>
            <person name="Johnson A."/>
            <person name="Khan Z."/>
            <person name="Li Z."/>
            <person name="Liu W."/>
            <person name="Liu X."/>
            <person name="Perez L."/>
            <person name="Shen H."/>
            <person name="Wang Q."/>
            <person name="Watt J."/>
            <person name="Xi L."/>
            <person name="Xin Y."/>
            <person name="Zhou J."/>
            <person name="Deng J."/>
            <person name="Jiang H."/>
            <person name="Liu Y."/>
            <person name="Qu J."/>
            <person name="Song X.-Z."/>
            <person name="Zhang L."/>
            <person name="Villasana D."/>
            <person name="Johnson A."/>
            <person name="Liu J."/>
            <person name="Liyanage D."/>
            <person name="Lorensuhewa L."/>
            <person name="Robinson T."/>
            <person name="Song A."/>
            <person name="Song B.-B."/>
            <person name="Dinh H."/>
            <person name="Thornton R."/>
            <person name="Coyle M."/>
            <person name="Francisco L."/>
            <person name="Jackson L."/>
            <person name="Javaid M."/>
            <person name="Korchina V."/>
            <person name="Kovar C."/>
            <person name="Mata R."/>
            <person name="Mathew T."/>
            <person name="Ngo R."/>
            <person name="Nguyen L."/>
            <person name="Nguyen N."/>
            <person name="Okwuonu G."/>
            <person name="Ongeri F."/>
            <person name="Pham C."/>
            <person name="Simmons D."/>
            <person name="Wilczek-Boney K."/>
            <person name="Hale W."/>
            <person name="Jakkamsetti A."/>
            <person name="Pham P."/>
            <person name="Ruth R."/>
            <person name="San Lucas F."/>
            <person name="Warren J."/>
            <person name="Zhang J."/>
            <person name="Zhao Z."/>
            <person name="Zhou C."/>
            <person name="Zhu D."/>
            <person name="Lee S."/>
            <person name="Bess C."/>
            <person name="Blankenburg K."/>
            <person name="Forbes L."/>
            <person name="Fu Q."/>
            <person name="Gubbala S."/>
            <person name="Hirani K."/>
            <person name="Jayaseelan J.C."/>
            <person name="Lara F."/>
            <person name="Munidasa M."/>
            <person name="Palculict T."/>
            <person name="Patil S."/>
            <person name="Pu L.-L."/>
            <person name="Saada N."/>
            <person name="Tang L."/>
            <person name="Weissenberger G."/>
            <person name="Zhu Y."/>
            <person name="Hemphill L."/>
            <person name="Shang Y."/>
            <person name="Youmans B."/>
            <person name="Ayvaz T."/>
            <person name="Ross M."/>
            <person name="Santibanez J."/>
            <person name="Aqrawi P."/>
            <person name="Gross S."/>
            <person name="Joshi V."/>
            <person name="Fowler G."/>
            <person name="Nazareth L."/>
            <person name="Reid J."/>
            <person name="Worley K."/>
            <person name="Petrosino J."/>
            <person name="Highlander S."/>
            <person name="Gibbs R."/>
        </authorList>
    </citation>
    <scope>NUCLEOTIDE SEQUENCE [LARGE SCALE GENOMIC DNA]</scope>
    <source>
        <strain evidence="3">ATCC 33269</strain>
    </source>
</reference>
<dbReference type="NCBIfam" id="TIGR04056">
    <property type="entry name" value="OMP_RagA_SusC"/>
    <property type="match status" value="1"/>
</dbReference>
<dbReference type="FunFam" id="2.170.130.10:FF:000003">
    <property type="entry name" value="SusC/RagA family TonB-linked outer membrane protein"/>
    <property type="match status" value="1"/>
</dbReference>
<dbReference type="EMBL" id="AEPE02000003">
    <property type="protein sequence ID" value="EFZ37588.1"/>
    <property type="molecule type" value="Genomic_DNA"/>
</dbReference>
<keyword evidence="1" id="KW-0472">Membrane</keyword>
<dbReference type="InterPro" id="IPR037066">
    <property type="entry name" value="Plug_dom_sf"/>
</dbReference>
<keyword evidence="1" id="KW-1134">Transmembrane beta strand</keyword>
<keyword evidence="1" id="KW-0812">Transmembrane</keyword>
<dbReference type="InterPro" id="IPR023997">
    <property type="entry name" value="TonB-dep_OMP_SusC/RagA_CS"/>
</dbReference>
<dbReference type="Gene3D" id="2.170.130.10">
    <property type="entry name" value="TonB-dependent receptor, plug domain"/>
    <property type="match status" value="1"/>
</dbReference>
<keyword evidence="4" id="KW-1185">Reference proteome</keyword>
<organism evidence="3 4">
    <name type="scientific">Hoylesella oralis ATCC 33269</name>
    <dbReference type="NCBI Taxonomy" id="873533"/>
    <lineage>
        <taxon>Bacteria</taxon>
        <taxon>Pseudomonadati</taxon>
        <taxon>Bacteroidota</taxon>
        <taxon>Bacteroidia</taxon>
        <taxon>Bacteroidales</taxon>
        <taxon>Prevotellaceae</taxon>
        <taxon>Hoylesella</taxon>
    </lineage>
</organism>
<proteinExistence type="inferred from homology"/>
<evidence type="ECO:0000259" key="2">
    <source>
        <dbReference type="Pfam" id="PF07715"/>
    </source>
</evidence>
<comment type="subcellular location">
    <subcellularLocation>
        <location evidence="1">Cell outer membrane</location>
        <topology evidence="1">Multi-pass membrane protein</topology>
    </subcellularLocation>
</comment>
<dbReference type="Pfam" id="PF13715">
    <property type="entry name" value="CarbopepD_reg_2"/>
    <property type="match status" value="1"/>
</dbReference>